<feature type="signal peptide" evidence="8">
    <location>
        <begin position="1"/>
        <end position="19"/>
    </location>
</feature>
<dbReference type="InterPro" id="IPR001846">
    <property type="entry name" value="VWF_type-D"/>
</dbReference>
<feature type="compositionally biased region" description="Polar residues" evidence="6">
    <location>
        <begin position="578"/>
        <end position="607"/>
    </location>
</feature>
<feature type="region of interest" description="Disordered" evidence="6">
    <location>
        <begin position="1064"/>
        <end position="1213"/>
    </location>
</feature>
<evidence type="ECO:0000259" key="9">
    <source>
        <dbReference type="PROSITE" id="PS50856"/>
    </source>
</evidence>
<feature type="domain" description="VWFD" evidence="10">
    <location>
        <begin position="663"/>
        <end position="864"/>
    </location>
</feature>
<keyword evidence="4 7" id="KW-0472">Membrane</keyword>
<comment type="caution">
    <text evidence="11">The sequence shown here is derived from an EMBL/GenBank/DDBJ whole genome shotgun (WGS) entry which is preliminary data.</text>
</comment>
<evidence type="ECO:0000256" key="2">
    <source>
        <dbReference type="ARBA" id="ARBA00022692"/>
    </source>
</evidence>
<dbReference type="OrthoDB" id="6051552at2759"/>
<keyword evidence="2 7" id="KW-0812">Transmembrane</keyword>
<evidence type="ECO:0000256" key="4">
    <source>
        <dbReference type="ARBA" id="ARBA00023136"/>
    </source>
</evidence>
<evidence type="ECO:0000256" key="8">
    <source>
        <dbReference type="SAM" id="SignalP"/>
    </source>
</evidence>
<dbReference type="Pfam" id="PF23263">
    <property type="entry name" value="C8-3_MUC4"/>
    <property type="match status" value="1"/>
</dbReference>
<dbReference type="GO" id="GO:0016020">
    <property type="term" value="C:membrane"/>
    <property type="evidence" value="ECO:0007669"/>
    <property type="project" value="UniProtKB-SubCell"/>
</dbReference>
<dbReference type="SMART" id="SM00539">
    <property type="entry name" value="NIDO"/>
    <property type="match status" value="1"/>
</dbReference>
<dbReference type="PANTHER" id="PTHR13802">
    <property type="entry name" value="MUCIN 4-RELATED"/>
    <property type="match status" value="1"/>
</dbReference>
<feature type="domain" description="AMOP" evidence="9">
    <location>
        <begin position="477"/>
        <end position="650"/>
    </location>
</feature>
<dbReference type="Pfam" id="PF03782">
    <property type="entry name" value="AMOP"/>
    <property type="match status" value="1"/>
</dbReference>
<evidence type="ECO:0000259" key="10">
    <source>
        <dbReference type="PROSITE" id="PS51233"/>
    </source>
</evidence>
<feature type="region of interest" description="Disordered" evidence="6">
    <location>
        <begin position="578"/>
        <end position="610"/>
    </location>
</feature>
<keyword evidence="3 7" id="KW-1133">Transmembrane helix</keyword>
<evidence type="ECO:0000256" key="1">
    <source>
        <dbReference type="ARBA" id="ARBA00004370"/>
    </source>
</evidence>
<keyword evidence="12" id="KW-1185">Reference proteome</keyword>
<dbReference type="Pfam" id="PF06119">
    <property type="entry name" value="NIDO"/>
    <property type="match status" value="1"/>
</dbReference>
<evidence type="ECO:0000256" key="7">
    <source>
        <dbReference type="SAM" id="Phobius"/>
    </source>
</evidence>
<evidence type="ECO:0000313" key="12">
    <source>
        <dbReference type="Proteomes" id="UP000215902"/>
    </source>
</evidence>
<feature type="chain" id="PRO_5013080053" description="AMOP domain-containing protein" evidence="8">
    <location>
        <begin position="20"/>
        <end position="1213"/>
    </location>
</feature>
<evidence type="ECO:0000256" key="5">
    <source>
        <dbReference type="ARBA" id="ARBA00023157"/>
    </source>
</evidence>
<dbReference type="PROSITE" id="PS50856">
    <property type="entry name" value="AMOP"/>
    <property type="match status" value="1"/>
</dbReference>
<dbReference type="InterPro" id="IPR051495">
    <property type="entry name" value="Epithelial_Barrier/Signaling"/>
</dbReference>
<dbReference type="InterPro" id="IPR003886">
    <property type="entry name" value="NIDO_dom"/>
</dbReference>
<evidence type="ECO:0000256" key="6">
    <source>
        <dbReference type="SAM" id="MobiDB-lite"/>
    </source>
</evidence>
<dbReference type="PROSITE" id="PS51233">
    <property type="entry name" value="VWFD"/>
    <property type="match status" value="1"/>
</dbReference>
<keyword evidence="8" id="KW-0732">Signal</keyword>
<dbReference type="Proteomes" id="UP000215902">
    <property type="component" value="Unassembled WGS sequence"/>
</dbReference>
<feature type="transmembrane region" description="Helical" evidence="7">
    <location>
        <begin position="1032"/>
        <end position="1057"/>
    </location>
</feature>
<accession>A0A267DMC0</accession>
<dbReference type="PANTHER" id="PTHR13802:SF64">
    <property type="entry name" value="DENDRITE EXTENSION DEFECTIVE PROTEIN 1"/>
    <property type="match status" value="1"/>
</dbReference>
<protein>
    <recommendedName>
        <fullName evidence="13">AMOP domain-containing protein</fullName>
    </recommendedName>
</protein>
<comment type="subcellular location">
    <subcellularLocation>
        <location evidence="1">Membrane</location>
    </subcellularLocation>
</comment>
<gene>
    <name evidence="11" type="ORF">BOX15_Mlig017972g2</name>
</gene>
<name>A0A267DMC0_9PLAT</name>
<organism evidence="11 12">
    <name type="scientific">Macrostomum lignano</name>
    <dbReference type="NCBI Taxonomy" id="282301"/>
    <lineage>
        <taxon>Eukaryota</taxon>
        <taxon>Metazoa</taxon>
        <taxon>Spiralia</taxon>
        <taxon>Lophotrochozoa</taxon>
        <taxon>Platyhelminthes</taxon>
        <taxon>Rhabditophora</taxon>
        <taxon>Macrostomorpha</taxon>
        <taxon>Macrostomida</taxon>
        <taxon>Macrostomidae</taxon>
        <taxon>Macrostomum</taxon>
    </lineage>
</organism>
<dbReference type="SMART" id="SM00723">
    <property type="entry name" value="AMOP"/>
    <property type="match status" value="1"/>
</dbReference>
<dbReference type="InterPro" id="IPR056619">
    <property type="entry name" value="C8-3_MUC4"/>
</dbReference>
<reference evidence="11 12" key="1">
    <citation type="submission" date="2017-06" db="EMBL/GenBank/DDBJ databases">
        <title>A platform for efficient transgenesis in Macrostomum lignano, a flatworm model organism for stem cell research.</title>
        <authorList>
            <person name="Berezikov E."/>
        </authorList>
    </citation>
    <scope>NUCLEOTIDE SEQUENCE [LARGE SCALE GENOMIC DNA]</scope>
    <source>
        <strain evidence="11">DV1</strain>
        <tissue evidence="11">Whole organism</tissue>
    </source>
</reference>
<sequence>MRHIVGWILLICLSGLALSALIEPKGELDTTGHGQVKIDQPFRVFGTDYPAGTILYMNLPFGRISIGKEFMDNLPLDKGVVPNVNLIQPVELSIQSNLDKAQKAYMASITGELLNNMSLLVRENFWLESNFTARSGQLLTWEDQKGTASPSLVNTFQVAFIFGTSSTYVLFNYHLVQFVKHLSINAEAMFTRGNSHDQLSLPFSGADVGRLASTSGLADRSLGRFIYRVDSWPPKRGGCLSDDPTKQGDRTLSASLYSDSVLGGSSAILSGRCPDDSSASGAVCRITTSGGSLLAQRPAVRCDRCGAAFMACEVPPSLTAGPAVLELRMADSVYSHQFSFASPDDSSVLKVHLNDSMDNWMQLEPTSLSITYDADGTQNGSLKLQVVGYSEAGLSRLDRDEDFKSLTKVLYEGPASSSGRMNLGDKTVRCAAGNADCENYQVGFLRIQDSATPPTTLKSRIIPLGWFVHPYYLDKSQPAWPAAKCKAWQEAQSGAEEQKVAAVLRTLACPGSLNQALANPGQFVPATYCPSLPGGCGSATPSQQCLVSKPGIDRQLQGVPAAVCCYSQADGNLIYQEQQDPSQQKSGQWMGSGSLRSHPNGQLTTRGGDQPLLPGQASYLSNWYWDALPRLHCCRWSADTGDCQLRFIPARPTPRTSMYSPAQPSHQVGDPHLTSFNGRRFLFNGLGEFWLLRAEPGVAMQTRYQLASFITPSATFLTALAGRPLPGTGDMVEVSAVSGSPARFQVQYRREGWEPSQTITADLKVGGAPLLIGDGIAVLLNSTDRLSLQLSSGADSLGVELKLVTVGNFSYMDMFLTLSPSLKARTRGLLGQWTDDPTKEFIDISGNVVPFNSNSEQFHADFCNKNRLANVNSSYFGYSGSGTRGEGFLEMNPDLAFYKPLYNDSGLGADSQEDAVCGSSTSCRFDFRVTKNRQVAAATAANEKMFDELLAASEGNVSVCDVPALPGLRIDQPLTAGSSLVLACAQPLLSSRSGLTIVCARQASGNVTWQPDPASLGFQCLLPTAQVNTANIGLIIGIVVPCVILLLVGIVVVIIIVRRRSEKQPVQSSKKENRSFLEGTHSAGQPGAPPRQYSQDEGNRRNPHGVPPPHSAAAPLAYSPVGYGGVSGVDSDDNGGQFVPIMMPPQHQPRATMTPSPQPVPAQRRSFERSQQNQVMQGPDERATFPHQQQPPPPQQKPRSSKPKPTMSHSEVV</sequence>
<keyword evidence="5" id="KW-1015">Disulfide bond</keyword>
<evidence type="ECO:0000313" key="11">
    <source>
        <dbReference type="EMBL" id="PAA50460.1"/>
    </source>
</evidence>
<evidence type="ECO:0008006" key="13">
    <source>
        <dbReference type="Google" id="ProtNLM"/>
    </source>
</evidence>
<dbReference type="GO" id="GO:0007160">
    <property type="term" value="P:cell-matrix adhesion"/>
    <property type="evidence" value="ECO:0007669"/>
    <property type="project" value="InterPro"/>
</dbReference>
<evidence type="ECO:0000256" key="3">
    <source>
        <dbReference type="ARBA" id="ARBA00022989"/>
    </source>
</evidence>
<proteinExistence type="predicted"/>
<dbReference type="EMBL" id="NIVC01003631">
    <property type="protein sequence ID" value="PAA50460.1"/>
    <property type="molecule type" value="Genomic_DNA"/>
</dbReference>
<dbReference type="AlphaFoldDB" id="A0A267DMC0"/>
<dbReference type="InterPro" id="IPR005533">
    <property type="entry name" value="AMOP_dom"/>
</dbReference>